<evidence type="ECO:0000256" key="5">
    <source>
        <dbReference type="ARBA" id="ARBA00022840"/>
    </source>
</evidence>
<dbReference type="GO" id="GO:0009435">
    <property type="term" value="P:NAD+ biosynthetic process"/>
    <property type="evidence" value="ECO:0007669"/>
    <property type="project" value="UniProtKB-UniRule"/>
</dbReference>
<dbReference type="InterPro" id="IPR014729">
    <property type="entry name" value="Rossmann-like_a/b/a_fold"/>
</dbReference>
<comment type="pathway">
    <text evidence="1 7">Cofactor biosynthesis; NAD(+) biosynthesis; NAD(+) from deamido-NAD(+) (L-Gln route): step 1/1.</text>
</comment>
<protein>
    <recommendedName>
        <fullName evidence="7">Glutamine-dependent NAD(+) synthetase</fullName>
        <ecNumber evidence="7">6.3.5.1</ecNumber>
    </recommendedName>
    <alternativeName>
        <fullName evidence="7">NAD(+) synthase [glutamine-hydrolyzing]</fullName>
    </alternativeName>
</protein>
<dbReference type="InterPro" id="IPR036526">
    <property type="entry name" value="C-N_Hydrolase_sf"/>
</dbReference>
<dbReference type="HAMAP" id="MF_02090">
    <property type="entry name" value="NadE_glutamine_dep"/>
    <property type="match status" value="1"/>
</dbReference>
<reference evidence="9 10" key="1">
    <citation type="submission" date="2018-07" db="EMBL/GenBank/DDBJ databases">
        <title>The complete nuclear genome of the prasinophyte Chloropicon primus (CCMP1205).</title>
        <authorList>
            <person name="Pombert J.-F."/>
            <person name="Otis C."/>
            <person name="Turmel M."/>
            <person name="Lemieux C."/>
        </authorList>
    </citation>
    <scope>NUCLEOTIDE SEQUENCE [LARGE SCALE GENOMIC DNA]</scope>
    <source>
        <strain evidence="9 10">CCMP1205</strain>
    </source>
</reference>
<evidence type="ECO:0000256" key="3">
    <source>
        <dbReference type="ARBA" id="ARBA00022598"/>
    </source>
</evidence>
<evidence type="ECO:0000259" key="8">
    <source>
        <dbReference type="PROSITE" id="PS50263"/>
    </source>
</evidence>
<dbReference type="Pfam" id="PF00795">
    <property type="entry name" value="CN_hydrolase"/>
    <property type="match status" value="1"/>
</dbReference>
<proteinExistence type="inferred from homology"/>
<dbReference type="InterPro" id="IPR022310">
    <property type="entry name" value="NAD/GMP_synthase"/>
</dbReference>
<dbReference type="PROSITE" id="PS50263">
    <property type="entry name" value="CN_HYDROLASE"/>
    <property type="match status" value="1"/>
</dbReference>
<dbReference type="InterPro" id="IPR014445">
    <property type="entry name" value="Gln-dep_NAD_synthase"/>
</dbReference>
<dbReference type="GO" id="GO:0005524">
    <property type="term" value="F:ATP binding"/>
    <property type="evidence" value="ECO:0007669"/>
    <property type="project" value="UniProtKB-UniRule"/>
</dbReference>
<evidence type="ECO:0000256" key="1">
    <source>
        <dbReference type="ARBA" id="ARBA00005188"/>
    </source>
</evidence>
<organism evidence="9 10">
    <name type="scientific">Chloropicon primus</name>
    <dbReference type="NCBI Taxonomy" id="1764295"/>
    <lineage>
        <taxon>Eukaryota</taxon>
        <taxon>Viridiplantae</taxon>
        <taxon>Chlorophyta</taxon>
        <taxon>Chloropicophyceae</taxon>
        <taxon>Chloropicales</taxon>
        <taxon>Chloropicaceae</taxon>
        <taxon>Chloropicon</taxon>
    </lineage>
</organism>
<dbReference type="OrthoDB" id="2020662at2759"/>
<comment type="catalytic activity">
    <reaction evidence="7">
        <text>deamido-NAD(+) + L-glutamine + ATP + H2O = L-glutamate + AMP + diphosphate + NAD(+) + H(+)</text>
        <dbReference type="Rhea" id="RHEA:24384"/>
        <dbReference type="ChEBI" id="CHEBI:15377"/>
        <dbReference type="ChEBI" id="CHEBI:15378"/>
        <dbReference type="ChEBI" id="CHEBI:29985"/>
        <dbReference type="ChEBI" id="CHEBI:30616"/>
        <dbReference type="ChEBI" id="CHEBI:33019"/>
        <dbReference type="ChEBI" id="CHEBI:57540"/>
        <dbReference type="ChEBI" id="CHEBI:58359"/>
        <dbReference type="ChEBI" id="CHEBI:58437"/>
        <dbReference type="ChEBI" id="CHEBI:456215"/>
        <dbReference type="EC" id="6.3.5.1"/>
    </reaction>
</comment>
<dbReference type="AlphaFoldDB" id="A0A5B8MD17"/>
<dbReference type="CDD" id="cd00553">
    <property type="entry name" value="NAD_synthase"/>
    <property type="match status" value="1"/>
</dbReference>
<dbReference type="GO" id="GO:0003952">
    <property type="term" value="F:NAD+ synthase (glutamine-hydrolyzing) activity"/>
    <property type="evidence" value="ECO:0007669"/>
    <property type="project" value="UniProtKB-UniRule"/>
</dbReference>
<evidence type="ECO:0000313" key="10">
    <source>
        <dbReference type="Proteomes" id="UP000316726"/>
    </source>
</evidence>
<dbReference type="InterPro" id="IPR003010">
    <property type="entry name" value="C-N_Hydrolase"/>
</dbReference>
<dbReference type="PANTHER" id="PTHR23090:SF9">
    <property type="entry name" value="GLUTAMINE-DEPENDENT NAD(+) SYNTHETASE"/>
    <property type="match status" value="1"/>
</dbReference>
<dbReference type="FunFam" id="3.40.50.620:FF:000036">
    <property type="entry name" value="Glutamine-dependent NAD(+) synthetase"/>
    <property type="match status" value="1"/>
</dbReference>
<accession>A0A5B8MD17</accession>
<name>A0A5B8MD17_9CHLO</name>
<keyword evidence="6 7" id="KW-0520">NAD</keyword>
<dbReference type="EC" id="6.3.5.1" evidence="7"/>
<dbReference type="Proteomes" id="UP000316726">
    <property type="component" value="Chromosome 1"/>
</dbReference>
<dbReference type="SUPFAM" id="SSF52402">
    <property type="entry name" value="Adenine nucleotide alpha hydrolases-like"/>
    <property type="match status" value="1"/>
</dbReference>
<dbReference type="Gene3D" id="3.40.50.620">
    <property type="entry name" value="HUPs"/>
    <property type="match status" value="1"/>
</dbReference>
<evidence type="ECO:0000256" key="7">
    <source>
        <dbReference type="PIRNR" id="PIRNR006630"/>
    </source>
</evidence>
<dbReference type="CDD" id="cd07570">
    <property type="entry name" value="GAT_Gln-NAD-synth"/>
    <property type="match status" value="1"/>
</dbReference>
<dbReference type="UniPathway" id="UPA00253">
    <property type="reaction ID" value="UER00334"/>
</dbReference>
<dbReference type="GO" id="GO:0004359">
    <property type="term" value="F:glutaminase activity"/>
    <property type="evidence" value="ECO:0007669"/>
    <property type="project" value="InterPro"/>
</dbReference>
<evidence type="ECO:0000256" key="2">
    <source>
        <dbReference type="ARBA" id="ARBA00007145"/>
    </source>
</evidence>
<keyword evidence="4 7" id="KW-0547">Nucleotide-binding</keyword>
<dbReference type="GO" id="GO:0005737">
    <property type="term" value="C:cytoplasm"/>
    <property type="evidence" value="ECO:0007669"/>
    <property type="project" value="InterPro"/>
</dbReference>
<evidence type="ECO:0000256" key="4">
    <source>
        <dbReference type="ARBA" id="ARBA00022741"/>
    </source>
</evidence>
<dbReference type="EMBL" id="CP031034">
    <property type="protein sequence ID" value="QDZ17495.1"/>
    <property type="molecule type" value="Genomic_DNA"/>
</dbReference>
<dbReference type="PIRSF" id="PIRSF006630">
    <property type="entry name" value="NADS_GAT"/>
    <property type="match status" value="1"/>
</dbReference>
<dbReference type="SUPFAM" id="SSF56317">
    <property type="entry name" value="Carbon-nitrogen hydrolase"/>
    <property type="match status" value="1"/>
</dbReference>
<dbReference type="Gene3D" id="3.60.110.10">
    <property type="entry name" value="Carbon-nitrogen hydrolase"/>
    <property type="match status" value="1"/>
</dbReference>
<keyword evidence="3 7" id="KW-0436">Ligase</keyword>
<feature type="domain" description="CN hydrolase" evidence="8">
    <location>
        <begin position="4"/>
        <end position="279"/>
    </location>
</feature>
<comment type="similarity">
    <text evidence="2 7">In the C-terminal section; belongs to the NAD synthetase family.</text>
</comment>
<dbReference type="PANTHER" id="PTHR23090">
    <property type="entry name" value="NH 3 /GLUTAMINE-DEPENDENT NAD + SYNTHETASE"/>
    <property type="match status" value="1"/>
</dbReference>
<dbReference type="InterPro" id="IPR003694">
    <property type="entry name" value="NAD_synthase"/>
</dbReference>
<keyword evidence="10" id="KW-1185">Reference proteome</keyword>
<dbReference type="NCBIfam" id="TIGR00552">
    <property type="entry name" value="nadE"/>
    <property type="match status" value="1"/>
</dbReference>
<dbReference type="STRING" id="1764295.A0A5B8MD17"/>
<evidence type="ECO:0000256" key="6">
    <source>
        <dbReference type="ARBA" id="ARBA00023027"/>
    </source>
</evidence>
<sequence>MRLVSVGACVVNQWAMDVDGNVRRVIRSIQLCKEKGCKLRIGPELELSGYGCEDHFLEPDTVEHCWEALRTVMESGCTENMACDIGMPVAHNGVVYNCRVHVQGRRILLIRPKLFLCDDGNYRESRHFTRWSKQGETEDFLLPARVREATSPRQERCPFGDAMLEFACGTKVATETCEELWAPNPPHIRYALAGAHIIANGSGSHWKLKKLRRRKELVCSSVARCGGVYVYSNLKGCDGSRVVYDGASMIAMNDKGILAKGSQFEDLGEVEVVTATVDIDEVMTYRQCVQSRNTQADEACCGKTILSDFALADRDDSGLVQPTPPLGGRELGPMEEIARGPALWLWDYLRRSSGNGFLIPLSGGADSAAVLAICGSMCQMVVDNINRGQEEVLLDARRIARKAGDWTPKTPRELASCLLHTCYMSTESNSDVTKDLAQSLAQDVGSFHYSFPITTVTSALVSLFGMVTGSVPRFVARGGTMAEDLALQNIQARVRMVIAYMMAQLLPWTRSGGTKPGWLLVLSTGNVDEALRGYMTKYDCSSGDLNPIGAVSKTDLKKFLEWGSAALGYPNLKRIAEAKPSAELRPTEVGGEQLDEAEMGMTYEELGIFGRLRKLSKCGPVSMFEALLRRWPESSPSQVAEKVKRFFRFYAINRHKMTTITPSCHAEDYSPDDNRYDLRQILYRVSWDWQFTKIDQRADQASRARQQQTWDPHQQQTS</sequence>
<evidence type="ECO:0000313" key="9">
    <source>
        <dbReference type="EMBL" id="QDZ17495.1"/>
    </source>
</evidence>
<dbReference type="Pfam" id="PF02540">
    <property type="entry name" value="NAD_synthase"/>
    <property type="match status" value="1"/>
</dbReference>
<keyword evidence="5 7" id="KW-0067">ATP-binding</keyword>
<gene>
    <name evidence="9" type="ORF">A3770_01p00130</name>
</gene>